<dbReference type="OrthoDB" id="4231069at2"/>
<keyword evidence="3" id="KW-1185">Reference proteome</keyword>
<evidence type="ECO:0000256" key="1">
    <source>
        <dbReference type="RuleBase" id="RU362001"/>
    </source>
</evidence>
<dbReference type="Proteomes" id="UP000199258">
    <property type="component" value="Unassembled WGS sequence"/>
</dbReference>
<dbReference type="SUPFAM" id="SSF140453">
    <property type="entry name" value="EsxAB dimer-like"/>
    <property type="match status" value="1"/>
</dbReference>
<reference evidence="2 3" key="1">
    <citation type="submission" date="2016-10" db="EMBL/GenBank/DDBJ databases">
        <authorList>
            <person name="de Groot N.N."/>
        </authorList>
    </citation>
    <scope>NUCLEOTIDE SEQUENCE [LARGE SCALE GENOMIC DNA]</scope>
    <source>
        <strain evidence="2 3">NP_1H</strain>
    </source>
</reference>
<dbReference type="Pfam" id="PF06013">
    <property type="entry name" value="WXG100"/>
    <property type="match status" value="1"/>
</dbReference>
<gene>
    <name evidence="2" type="ORF">SAMN04488693_105205</name>
</gene>
<dbReference type="RefSeq" id="WP_026544678.1">
    <property type="nucleotide sequence ID" value="NZ_FNDT01000005.1"/>
</dbReference>
<dbReference type="NCBIfam" id="TIGR03930">
    <property type="entry name" value="WXG100_ESAT6"/>
    <property type="match status" value="1"/>
</dbReference>
<dbReference type="STRING" id="335973.SAMN04488693_105205"/>
<name>A0A1G8HH72_9MICC</name>
<dbReference type="Gene3D" id="1.10.287.1060">
    <property type="entry name" value="ESAT-6-like"/>
    <property type="match status" value="1"/>
</dbReference>
<evidence type="ECO:0000313" key="3">
    <source>
        <dbReference type="Proteomes" id="UP000199258"/>
    </source>
</evidence>
<organism evidence="2 3">
    <name type="scientific">Arthrobacter subterraneus</name>
    <dbReference type="NCBI Taxonomy" id="335973"/>
    <lineage>
        <taxon>Bacteria</taxon>
        <taxon>Bacillati</taxon>
        <taxon>Actinomycetota</taxon>
        <taxon>Actinomycetes</taxon>
        <taxon>Micrococcales</taxon>
        <taxon>Micrococcaceae</taxon>
        <taxon>Arthrobacter</taxon>
    </lineage>
</organism>
<accession>A0A1G8HH72</accession>
<protein>
    <recommendedName>
        <fullName evidence="1">ESAT-6-like protein</fullName>
    </recommendedName>
</protein>
<evidence type="ECO:0000313" key="2">
    <source>
        <dbReference type="EMBL" id="SDI06027.1"/>
    </source>
</evidence>
<comment type="similarity">
    <text evidence="1">Belongs to the WXG100 family.</text>
</comment>
<proteinExistence type="inferred from homology"/>
<dbReference type="InterPro" id="IPR036689">
    <property type="entry name" value="ESAT-6-like_sf"/>
</dbReference>
<dbReference type="AlphaFoldDB" id="A0A1G8HH72"/>
<dbReference type="InterPro" id="IPR010310">
    <property type="entry name" value="T7SS_ESAT-6-like"/>
</dbReference>
<sequence length="96" mass="10635">MTYFNVNTDTLAAKSADVQNTIARLQAEVNAMQSGLRSLESEWQGQASQNFQQLVTDWRATQARVEESLAGINQALGVATEQYAQAELSNARMFLH</sequence>
<dbReference type="EMBL" id="FNDT01000005">
    <property type="protein sequence ID" value="SDI06027.1"/>
    <property type="molecule type" value="Genomic_DNA"/>
</dbReference>